<dbReference type="AlphaFoldDB" id="A0A3N4NHV7"/>
<dbReference type="Proteomes" id="UP000281332">
    <property type="component" value="Unassembled WGS sequence"/>
</dbReference>
<name>A0A3N4NHV7_9GAMM</name>
<dbReference type="RefSeq" id="WP_123802676.1">
    <property type="nucleotide sequence ID" value="NZ_RMVG01000020.1"/>
</dbReference>
<dbReference type="Gene3D" id="3.90.1640.20">
    <property type="entry name" value="TON_0340"/>
    <property type="match status" value="1"/>
</dbReference>
<dbReference type="EMBL" id="RMVG01000020">
    <property type="protein sequence ID" value="RPD95944.1"/>
    <property type="molecule type" value="Genomic_DNA"/>
</dbReference>
<comment type="caution">
    <text evidence="2">The sequence shown here is derived from an EMBL/GenBank/DDBJ whole genome shotgun (WGS) entry which is preliminary data.</text>
</comment>
<evidence type="ECO:0000313" key="2">
    <source>
        <dbReference type="EMBL" id="RPD95944.1"/>
    </source>
</evidence>
<dbReference type="PANTHER" id="PTHR32022:SF10">
    <property type="entry name" value="D-GLUTAMATE CYCLASE, MITOCHONDRIAL"/>
    <property type="match status" value="1"/>
</dbReference>
<keyword evidence="3" id="KW-1185">Reference proteome</keyword>
<accession>A0A3N4NHV7</accession>
<dbReference type="OrthoDB" id="1668885at2"/>
<dbReference type="PANTHER" id="PTHR32022">
    <property type="entry name" value="D-GLUTAMATE CYCLASE, MITOCHONDRIAL"/>
    <property type="match status" value="1"/>
</dbReference>
<proteinExistence type="predicted"/>
<dbReference type="Pfam" id="PF14336">
    <property type="entry name" value="GLUCM-like_C"/>
    <property type="match status" value="1"/>
</dbReference>
<gene>
    <name evidence="2" type="ORF">BBB56_20095</name>
</gene>
<evidence type="ECO:0000259" key="1">
    <source>
        <dbReference type="Pfam" id="PF14336"/>
    </source>
</evidence>
<reference evidence="2 3" key="1">
    <citation type="submission" date="2018-11" db="EMBL/GenBank/DDBJ databases">
        <title>Whole genome sequencing of Pantoea sp. RIT388.</title>
        <authorList>
            <person name="Gan H.M."/>
            <person name="Hudson A.O."/>
        </authorList>
    </citation>
    <scope>NUCLEOTIDE SEQUENCE [LARGE SCALE GENOMIC DNA]</scope>
    <source>
        <strain evidence="2 3">RIT388</strain>
    </source>
</reference>
<protein>
    <submittedName>
        <fullName evidence="2">DUF4392 domain-containing protein</fullName>
    </submittedName>
</protein>
<feature type="domain" description="D-glutamate cyclase-like C-terminal" evidence="1">
    <location>
        <begin position="11"/>
        <end position="324"/>
    </location>
</feature>
<evidence type="ECO:0000313" key="3">
    <source>
        <dbReference type="Proteomes" id="UP000281332"/>
    </source>
</evidence>
<sequence>MNKMNAFDNRLDQLISLDLGGRGVEQLFASARKQLGTPLTGAAADAMLALKPGDNVIVTTGSVSRAWLSPTIGENDGPAGLASVVRALVLSRNVTCTVLIEETLRAPMEAILTESGLTVLPYREAVLATQDKSLATVCVESFPLTNEEAPQAAIDLLDARQPALLFSTERVGRNRNGIYYSMRGIDYGMQRARIDFVFDEAHRRGIKTVAVGDGGNEIGMGLVKSAVQQAVKFGSDGSCECGGGIGAVTKTDVLVTAACSNWGCYAIVAAMAAREKNPRLLHTPEMEARLLRRGVSVGLINSVEGVTDANVDGIPFESHLAVTQLINTVVRSFFY</sequence>
<dbReference type="InterPro" id="IPR025504">
    <property type="entry name" value="GLUCM_C"/>
</dbReference>
<organism evidence="2 3">
    <name type="scientific">Candidatus Pantoea deserta</name>
    <dbReference type="NCBI Taxonomy" id="1869313"/>
    <lineage>
        <taxon>Bacteria</taxon>
        <taxon>Pseudomonadati</taxon>
        <taxon>Pseudomonadota</taxon>
        <taxon>Gammaproteobacteria</taxon>
        <taxon>Enterobacterales</taxon>
        <taxon>Erwiniaceae</taxon>
        <taxon>Pantoea</taxon>
    </lineage>
</organism>